<evidence type="ECO:0000313" key="2">
    <source>
        <dbReference type="Proteomes" id="UP000562045"/>
    </source>
</evidence>
<dbReference type="CDD" id="cd00586">
    <property type="entry name" value="4HBT"/>
    <property type="match status" value="1"/>
</dbReference>
<dbReference type="Gene3D" id="3.10.129.10">
    <property type="entry name" value="Hotdog Thioesterase"/>
    <property type="match status" value="1"/>
</dbReference>
<dbReference type="RefSeq" id="WP_036548968.1">
    <property type="nucleotide sequence ID" value="NZ_JACBZM010000001.1"/>
</dbReference>
<dbReference type="AlphaFoldDB" id="A0A7Y9ZGE6"/>
<evidence type="ECO:0000313" key="1">
    <source>
        <dbReference type="EMBL" id="NYI44345.1"/>
    </source>
</evidence>
<comment type="caution">
    <text evidence="1">The sequence shown here is derived from an EMBL/GenBank/DDBJ whole genome shotgun (WGS) entry which is preliminary data.</text>
</comment>
<dbReference type="InterPro" id="IPR029069">
    <property type="entry name" value="HotDog_dom_sf"/>
</dbReference>
<sequence length="165" mass="18209">MSTQPTYDQLAPLPAFAEQPVPMGFEDMNGFLNVRHYLGIGSEGLDESLHSVGIPFNWPLVSGFACLSAEHHLTYLHELKSGDQMSVRVRLVGRSDRAAHAVVYILDDTNQRVACVFEEILLCVRLEDRKTAPWPAEVAEGLDKRVAEHAAIGWEPALSGSLALR</sequence>
<dbReference type="Pfam" id="PF13279">
    <property type="entry name" value="4HBT_2"/>
    <property type="match status" value="1"/>
</dbReference>
<organism evidence="1 2">
    <name type="scientific">Nocardioides aromaticivorans</name>
    <dbReference type="NCBI Taxonomy" id="200618"/>
    <lineage>
        <taxon>Bacteria</taxon>
        <taxon>Bacillati</taxon>
        <taxon>Actinomycetota</taxon>
        <taxon>Actinomycetes</taxon>
        <taxon>Propionibacteriales</taxon>
        <taxon>Nocardioidaceae</taxon>
        <taxon>Nocardioides</taxon>
    </lineage>
</organism>
<accession>A0A7Y9ZGE6</accession>
<name>A0A7Y9ZGE6_9ACTN</name>
<gene>
    <name evidence="1" type="ORF">BJ993_001425</name>
</gene>
<proteinExistence type="predicted"/>
<dbReference type="EMBL" id="JACBZM010000001">
    <property type="protein sequence ID" value="NYI44345.1"/>
    <property type="molecule type" value="Genomic_DNA"/>
</dbReference>
<dbReference type="SUPFAM" id="SSF54637">
    <property type="entry name" value="Thioesterase/thiol ester dehydrase-isomerase"/>
    <property type="match status" value="1"/>
</dbReference>
<dbReference type="Proteomes" id="UP000562045">
    <property type="component" value="Unassembled WGS sequence"/>
</dbReference>
<dbReference type="EC" id="3.1.2.-" evidence="1"/>
<dbReference type="GO" id="GO:0016787">
    <property type="term" value="F:hydrolase activity"/>
    <property type="evidence" value="ECO:0007669"/>
    <property type="project" value="UniProtKB-KW"/>
</dbReference>
<protein>
    <submittedName>
        <fullName evidence="1">Acyl-CoA thioester hydrolase</fullName>
        <ecNumber evidence="1">3.1.2.-</ecNumber>
    </submittedName>
</protein>
<reference evidence="1 2" key="1">
    <citation type="submission" date="2020-07" db="EMBL/GenBank/DDBJ databases">
        <title>Sequencing the genomes of 1000 actinobacteria strains.</title>
        <authorList>
            <person name="Klenk H.-P."/>
        </authorList>
    </citation>
    <scope>NUCLEOTIDE SEQUENCE [LARGE SCALE GENOMIC DNA]</scope>
    <source>
        <strain evidence="1 2">DSM 15131</strain>
    </source>
</reference>
<keyword evidence="1" id="KW-0378">Hydrolase</keyword>